<keyword evidence="5 12" id="KW-1003">Cell membrane</keyword>
<keyword evidence="10 12" id="KW-0472">Membrane</keyword>
<evidence type="ECO:0000256" key="8">
    <source>
        <dbReference type="ARBA" id="ARBA00022692"/>
    </source>
</evidence>
<dbReference type="eggNOG" id="COG2177">
    <property type="taxonomic scope" value="Bacteria"/>
</dbReference>
<sequence length="294" mass="33012">MFSSLAYFLAETTKSLFRNRFMTMASILTVTLSMFILGTFLCVVLNINHMASYLEDQVEMSVYMKDGLTTSQVMDIGKKLKALPELKEIKFTNKDQAMAEFRERMGEQSGLLDSINGNPLPASYRISFSNPEALKKSVDIVKKYPGVDGVQYGQDIIEQLYKIAQIIRISGIILMGFLAAAELFIISNTIRLTVFARRREIQIMKYVGATNGFIRWPFIFEGIVIGFIGSVIASIILWQGYQYVVNAIFNAGLVFVPTINVFPFMFYVAGIIILFGIIIGVLGSAISLRKYMKV</sequence>
<evidence type="ECO:0000256" key="13">
    <source>
        <dbReference type="SAM" id="Phobius"/>
    </source>
</evidence>
<evidence type="ECO:0000313" key="17">
    <source>
        <dbReference type="Proteomes" id="UP000004594"/>
    </source>
</evidence>
<comment type="subunit">
    <text evidence="3">Forms a membrane-associated complex with FtsE.</text>
</comment>
<evidence type="ECO:0000256" key="5">
    <source>
        <dbReference type="ARBA" id="ARBA00022475"/>
    </source>
</evidence>
<dbReference type="Proteomes" id="UP000004594">
    <property type="component" value="Unassembled WGS sequence"/>
</dbReference>
<keyword evidence="9 13" id="KW-1133">Transmembrane helix</keyword>
<dbReference type="GO" id="GO:0005886">
    <property type="term" value="C:plasma membrane"/>
    <property type="evidence" value="ECO:0007669"/>
    <property type="project" value="UniProtKB-SubCell"/>
</dbReference>
<evidence type="ECO:0000256" key="9">
    <source>
        <dbReference type="ARBA" id="ARBA00022989"/>
    </source>
</evidence>
<evidence type="ECO:0000256" key="4">
    <source>
        <dbReference type="ARBA" id="ARBA00021907"/>
    </source>
</evidence>
<dbReference type="Pfam" id="PF02687">
    <property type="entry name" value="FtsX"/>
    <property type="match status" value="1"/>
</dbReference>
<keyword evidence="11 12" id="KW-0131">Cell cycle</keyword>
<dbReference type="PANTHER" id="PTHR47755:SF1">
    <property type="entry name" value="CELL DIVISION PROTEIN FTSX"/>
    <property type="match status" value="1"/>
</dbReference>
<comment type="caution">
    <text evidence="16">The sequence shown here is derived from an EMBL/GenBank/DDBJ whole genome shotgun (WGS) entry which is preliminary data.</text>
</comment>
<dbReference type="AlphaFoldDB" id="E4L8Q4"/>
<protein>
    <recommendedName>
        <fullName evidence="4 12">Cell division protein FtsX</fullName>
    </recommendedName>
</protein>
<comment type="subcellular location">
    <subcellularLocation>
        <location evidence="1">Cell inner membrane</location>
        <topology evidence="1">Multi-pass membrane protein</topology>
    </subcellularLocation>
    <subcellularLocation>
        <location evidence="12">Cell membrane</location>
    </subcellularLocation>
</comment>
<proteinExistence type="inferred from homology"/>
<dbReference type="PANTHER" id="PTHR47755">
    <property type="entry name" value="CELL DIVISION PROTEIN FTSX"/>
    <property type="match status" value="1"/>
</dbReference>
<dbReference type="RefSeq" id="WP_007554582.1">
    <property type="nucleotide sequence ID" value="NZ_AENT01000016.1"/>
</dbReference>
<dbReference type="NCBIfam" id="TIGR00439">
    <property type="entry name" value="FtsX_Gneg"/>
    <property type="match status" value="1"/>
</dbReference>
<dbReference type="InterPro" id="IPR040690">
    <property type="entry name" value="FtsX_ECD"/>
</dbReference>
<comment type="function">
    <text evidence="12">Part of the ABC transporter FtsEX involved in asymmetric cellular division facilitating the initiation of sporulation.</text>
</comment>
<gene>
    <name evidence="16" type="ORF">HMPREF9220_0974</name>
</gene>
<feature type="domain" description="ABC3 transporter permease C-terminal" evidence="14">
    <location>
        <begin position="173"/>
        <end position="293"/>
    </location>
</feature>
<evidence type="ECO:0000313" key="16">
    <source>
        <dbReference type="EMBL" id="EFR42821.1"/>
    </source>
</evidence>
<comment type="similarity">
    <text evidence="2 12">Belongs to the ABC-4 integral membrane protein family. FtsX subfamily.</text>
</comment>
<feature type="transmembrane region" description="Helical" evidence="13">
    <location>
        <begin position="21"/>
        <end position="47"/>
    </location>
</feature>
<feature type="transmembrane region" description="Helical" evidence="13">
    <location>
        <begin position="172"/>
        <end position="195"/>
    </location>
</feature>
<dbReference type="InterPro" id="IPR004513">
    <property type="entry name" value="FtsX"/>
</dbReference>
<dbReference type="InterPro" id="IPR058204">
    <property type="entry name" value="FtsX_firmicutes-type"/>
</dbReference>
<feature type="domain" description="FtsX extracellular" evidence="15">
    <location>
        <begin position="58"/>
        <end position="150"/>
    </location>
</feature>
<evidence type="ECO:0000256" key="2">
    <source>
        <dbReference type="ARBA" id="ARBA00007379"/>
    </source>
</evidence>
<evidence type="ECO:0000256" key="1">
    <source>
        <dbReference type="ARBA" id="ARBA00004429"/>
    </source>
</evidence>
<evidence type="ECO:0000256" key="12">
    <source>
        <dbReference type="PIRNR" id="PIRNR003097"/>
    </source>
</evidence>
<evidence type="ECO:0000256" key="6">
    <source>
        <dbReference type="ARBA" id="ARBA00022519"/>
    </source>
</evidence>
<evidence type="ECO:0000256" key="10">
    <source>
        <dbReference type="ARBA" id="ARBA00023136"/>
    </source>
</evidence>
<name>E4L8Q4_9FIRM</name>
<evidence type="ECO:0000256" key="11">
    <source>
        <dbReference type="ARBA" id="ARBA00023306"/>
    </source>
</evidence>
<dbReference type="NCBIfam" id="NF038347">
    <property type="entry name" value="FtsX_Gpos"/>
    <property type="match status" value="1"/>
</dbReference>
<accession>E4L8Q4</accession>
<dbReference type="EMBL" id="AENT01000016">
    <property type="protein sequence ID" value="EFR42821.1"/>
    <property type="molecule type" value="Genomic_DNA"/>
</dbReference>
<reference evidence="16 17" key="1">
    <citation type="submission" date="2010-11" db="EMBL/GenBank/DDBJ databases">
        <authorList>
            <person name="Durkin A.S."/>
            <person name="Madupu R."/>
            <person name="Torralba M."/>
            <person name="Gillis M."/>
            <person name="Methe B."/>
            <person name="Sutton G."/>
            <person name="Nelson K.E."/>
        </authorList>
    </citation>
    <scope>NUCLEOTIDE SEQUENCE [LARGE SCALE GENOMIC DNA]</scope>
    <source>
        <strain evidence="16 17">UPII 345-E</strain>
    </source>
</reference>
<keyword evidence="6" id="KW-0997">Cell inner membrane</keyword>
<keyword evidence="8 13" id="KW-0812">Transmembrane</keyword>
<dbReference type="InterPro" id="IPR003838">
    <property type="entry name" value="ABC3_permease_C"/>
</dbReference>
<evidence type="ECO:0000256" key="7">
    <source>
        <dbReference type="ARBA" id="ARBA00022618"/>
    </source>
</evidence>
<dbReference type="PIRSF" id="PIRSF003097">
    <property type="entry name" value="FtsX"/>
    <property type="match status" value="1"/>
</dbReference>
<evidence type="ECO:0000259" key="14">
    <source>
        <dbReference type="Pfam" id="PF02687"/>
    </source>
</evidence>
<dbReference type="Gene3D" id="3.30.70.3040">
    <property type="match status" value="1"/>
</dbReference>
<feature type="transmembrane region" description="Helical" evidence="13">
    <location>
        <begin position="261"/>
        <end position="288"/>
    </location>
</feature>
<dbReference type="GO" id="GO:0051301">
    <property type="term" value="P:cell division"/>
    <property type="evidence" value="ECO:0007669"/>
    <property type="project" value="UniProtKB-KW"/>
</dbReference>
<evidence type="ECO:0000256" key="3">
    <source>
        <dbReference type="ARBA" id="ARBA00011160"/>
    </source>
</evidence>
<evidence type="ECO:0000259" key="15">
    <source>
        <dbReference type="Pfam" id="PF18075"/>
    </source>
</evidence>
<organism evidence="16 17">
    <name type="scientific">Dialister micraerophilus UPII 345-E</name>
    <dbReference type="NCBI Taxonomy" id="910314"/>
    <lineage>
        <taxon>Bacteria</taxon>
        <taxon>Bacillati</taxon>
        <taxon>Bacillota</taxon>
        <taxon>Negativicutes</taxon>
        <taxon>Veillonellales</taxon>
        <taxon>Veillonellaceae</taxon>
        <taxon>Dialister</taxon>
    </lineage>
</organism>
<feature type="transmembrane region" description="Helical" evidence="13">
    <location>
        <begin position="216"/>
        <end position="241"/>
    </location>
</feature>
<dbReference type="Pfam" id="PF18075">
    <property type="entry name" value="FtsX_ECD"/>
    <property type="match status" value="1"/>
</dbReference>
<keyword evidence="7 12" id="KW-0132">Cell division</keyword>
<dbReference type="OrthoDB" id="9812531at2"/>
<dbReference type="InterPro" id="IPR047590">
    <property type="entry name" value="FtsX_proteobact-type"/>
</dbReference>